<feature type="region of interest" description="Disordered" evidence="2">
    <location>
        <begin position="1"/>
        <end position="28"/>
    </location>
</feature>
<dbReference type="PROSITE" id="PS50297">
    <property type="entry name" value="ANK_REP_REGION"/>
    <property type="match status" value="3"/>
</dbReference>
<evidence type="ECO:0000313" key="5">
    <source>
        <dbReference type="Proteomes" id="UP000014680"/>
    </source>
</evidence>
<dbReference type="RefSeq" id="XP_004184155.1">
    <property type="nucleotide sequence ID" value="XM_004184107.1"/>
</dbReference>
<dbReference type="Gene3D" id="1.10.472.80">
    <property type="entry name" value="Ypt/Rab-GAP domain of gyp1p, domain 3"/>
    <property type="match status" value="1"/>
</dbReference>
<dbReference type="Gene3D" id="1.10.8.270">
    <property type="entry name" value="putative rabgap domain of human tbc1 domain family member 14 like domains"/>
    <property type="match status" value="1"/>
</dbReference>
<dbReference type="Proteomes" id="UP000014680">
    <property type="component" value="Unassembled WGS sequence"/>
</dbReference>
<dbReference type="InterPro" id="IPR050302">
    <property type="entry name" value="Rab_GAP_TBC_domain"/>
</dbReference>
<dbReference type="FunFam" id="1.10.8.270:FF:000048">
    <property type="entry name" value="Rab GTPase activating protein, putative"/>
    <property type="match status" value="1"/>
</dbReference>
<reference evidence="4 5" key="1">
    <citation type="submission" date="2012-10" db="EMBL/GenBank/DDBJ databases">
        <authorList>
            <person name="Zafar N."/>
            <person name="Inman J."/>
            <person name="Hall N."/>
            <person name="Lorenzi H."/>
            <person name="Caler E."/>
        </authorList>
    </citation>
    <scope>NUCLEOTIDE SEQUENCE [LARGE SCALE GENOMIC DNA]</scope>
    <source>
        <strain evidence="4 5">IP1</strain>
    </source>
</reference>
<dbReference type="GO" id="GO:0031267">
    <property type="term" value="F:small GTPase binding"/>
    <property type="evidence" value="ECO:0007669"/>
    <property type="project" value="TreeGrafter"/>
</dbReference>
<dbReference type="InterPro" id="IPR035969">
    <property type="entry name" value="Rab-GAP_TBC_sf"/>
</dbReference>
<dbReference type="SMART" id="SM00248">
    <property type="entry name" value="ANK"/>
    <property type="match status" value="5"/>
</dbReference>
<dbReference type="InterPro" id="IPR000195">
    <property type="entry name" value="Rab-GAP-TBC_dom"/>
</dbReference>
<dbReference type="AlphaFoldDB" id="L7FKG8"/>
<dbReference type="PROSITE" id="PS50088">
    <property type="entry name" value="ANK_REPEAT"/>
    <property type="match status" value="3"/>
</dbReference>
<feature type="repeat" description="ANK" evidence="1">
    <location>
        <begin position="149"/>
        <end position="181"/>
    </location>
</feature>
<dbReference type="InterPro" id="IPR002110">
    <property type="entry name" value="Ankyrin_rpt"/>
</dbReference>
<dbReference type="KEGG" id="eiv:EIN_283550"/>
<dbReference type="OrthoDB" id="19040at2759"/>
<feature type="domain" description="Rab-GAP TBC" evidence="3">
    <location>
        <begin position="368"/>
        <end position="563"/>
    </location>
</feature>
<dbReference type="SUPFAM" id="SSF47923">
    <property type="entry name" value="Ypt/Rab-GAP domain of gyp1p"/>
    <property type="match status" value="2"/>
</dbReference>
<dbReference type="SUPFAM" id="SSF48403">
    <property type="entry name" value="Ankyrin repeat"/>
    <property type="match status" value="1"/>
</dbReference>
<gene>
    <name evidence="4" type="ORF">EIN_283550</name>
</gene>
<evidence type="ECO:0000259" key="3">
    <source>
        <dbReference type="PROSITE" id="PS50086"/>
    </source>
</evidence>
<evidence type="ECO:0000256" key="1">
    <source>
        <dbReference type="PROSITE-ProRule" id="PRU00023"/>
    </source>
</evidence>
<protein>
    <submittedName>
        <fullName evidence="4">Growth hormone-regulated TBC protein, putative</fullName>
    </submittedName>
</protein>
<dbReference type="VEuPathDB" id="AmoebaDB:EIN_283550"/>
<feature type="compositionally biased region" description="Acidic residues" evidence="2">
    <location>
        <begin position="1"/>
        <end position="10"/>
    </location>
</feature>
<accession>L7FKG8</accession>
<keyword evidence="1" id="KW-0040">ANK repeat</keyword>
<dbReference type="SMART" id="SM00164">
    <property type="entry name" value="TBC"/>
    <property type="match status" value="1"/>
</dbReference>
<keyword evidence="5" id="KW-1185">Reference proteome</keyword>
<feature type="repeat" description="ANK" evidence="1">
    <location>
        <begin position="182"/>
        <end position="214"/>
    </location>
</feature>
<dbReference type="PROSITE" id="PS50086">
    <property type="entry name" value="TBC_RABGAP"/>
    <property type="match status" value="1"/>
</dbReference>
<dbReference type="PANTHER" id="PTHR47219:SF9">
    <property type="entry name" value="GTPASE ACTIVATING PROTEIN AND CENTROSOME-ASSOCIATED, ISOFORM B"/>
    <property type="match status" value="1"/>
</dbReference>
<dbReference type="OMA" id="PMTLMGN"/>
<feature type="repeat" description="ANK" evidence="1">
    <location>
        <begin position="81"/>
        <end position="113"/>
    </location>
</feature>
<evidence type="ECO:0000313" key="4">
    <source>
        <dbReference type="EMBL" id="ELP84809.1"/>
    </source>
</evidence>
<organism evidence="4 5">
    <name type="scientific">Entamoeba invadens IP1</name>
    <dbReference type="NCBI Taxonomy" id="370355"/>
    <lineage>
        <taxon>Eukaryota</taxon>
        <taxon>Amoebozoa</taxon>
        <taxon>Evosea</taxon>
        <taxon>Archamoebae</taxon>
        <taxon>Mastigamoebida</taxon>
        <taxon>Entamoebidae</taxon>
        <taxon>Entamoeba</taxon>
    </lineage>
</organism>
<name>L7FKG8_ENTIV</name>
<dbReference type="GeneID" id="14883879"/>
<dbReference type="Pfam" id="PF00566">
    <property type="entry name" value="RabGAP-TBC"/>
    <property type="match status" value="1"/>
</dbReference>
<proteinExistence type="predicted"/>
<dbReference type="Pfam" id="PF12796">
    <property type="entry name" value="Ank_2"/>
    <property type="match status" value="2"/>
</dbReference>
<dbReference type="Gene3D" id="1.25.40.20">
    <property type="entry name" value="Ankyrin repeat-containing domain"/>
    <property type="match status" value="1"/>
</dbReference>
<dbReference type="InterPro" id="IPR036770">
    <property type="entry name" value="Ankyrin_rpt-contain_sf"/>
</dbReference>
<dbReference type="PANTHER" id="PTHR47219">
    <property type="entry name" value="RAB GTPASE-ACTIVATING PROTEIN 1-LIKE"/>
    <property type="match status" value="1"/>
</dbReference>
<dbReference type="EMBL" id="KB207106">
    <property type="protein sequence ID" value="ELP84809.1"/>
    <property type="molecule type" value="Genomic_DNA"/>
</dbReference>
<dbReference type="GO" id="GO:0005096">
    <property type="term" value="F:GTPase activator activity"/>
    <property type="evidence" value="ECO:0007669"/>
    <property type="project" value="TreeGrafter"/>
</dbReference>
<evidence type="ECO:0000256" key="2">
    <source>
        <dbReference type="SAM" id="MobiDB-lite"/>
    </source>
</evidence>
<sequence>MSEDSYEDSYEAGYETDSGDDDQVQLKPITREVSGKKVTERVSPAFSFALSAGRQDVLSDKLLPPYLSVHDSKLNFKSQIDGSTALHIAAEQGKSNLVNQLLKAGITKNSKDSNGNTALLRGVIAGRTNACVYLARKVKKSGIDIQNDLGDSPIYVACRRNNTKLLEKLVKYGGNVNAHNNKGITPLMVACFYLNIENMDILIKAGASLDAYDGDHSNCLHYMAKAKGLAKVTKFGPFFDYFRKSVKLAESADVSGNQPLYYALQSKCEPLVNFLLNVTSLKDVRLVYNETSSPLPVEAEQTEVKVVEIDKKTDEYGYVQETIEAPQVPEVVKKINVEDKEKKWTVMLDEWVKTSKTPRYLFRRVYKFIPINQRKRYWEIELKVESSETESPGYFNRIVENQERGHDDDQIHKDVIRAHQNNVHFMTKFADGQRTLFRVLRAWSMQDKEVGYVQGFSDLCGFLILVMQKEEDVYWGFNTIMNDPKYNLRQMCLPDFVGIKKCAFVSMKVMKKYHSKIFYHLKEIDYDFENWQTFMFEYFMLWFCRKFPVELEVRVLDIIFLEGWEIVFSFFSTILHFSKEAIMKLDNPDFVNKGLAEPMELMGKNYDERRFFEFLKKGRITPKEIRKWFAIASPK</sequence>